<evidence type="ECO:0000313" key="2">
    <source>
        <dbReference type="Proteomes" id="UP000237000"/>
    </source>
</evidence>
<protein>
    <submittedName>
        <fullName evidence="1">Uncharacterized protein</fullName>
    </submittedName>
</protein>
<organism evidence="1 2">
    <name type="scientific">Trema orientale</name>
    <name type="common">Charcoal tree</name>
    <name type="synonym">Celtis orientalis</name>
    <dbReference type="NCBI Taxonomy" id="63057"/>
    <lineage>
        <taxon>Eukaryota</taxon>
        <taxon>Viridiplantae</taxon>
        <taxon>Streptophyta</taxon>
        <taxon>Embryophyta</taxon>
        <taxon>Tracheophyta</taxon>
        <taxon>Spermatophyta</taxon>
        <taxon>Magnoliopsida</taxon>
        <taxon>eudicotyledons</taxon>
        <taxon>Gunneridae</taxon>
        <taxon>Pentapetalae</taxon>
        <taxon>rosids</taxon>
        <taxon>fabids</taxon>
        <taxon>Rosales</taxon>
        <taxon>Cannabaceae</taxon>
        <taxon>Trema</taxon>
    </lineage>
</organism>
<evidence type="ECO:0000313" key="1">
    <source>
        <dbReference type="EMBL" id="POO03045.1"/>
    </source>
</evidence>
<keyword evidence="2" id="KW-1185">Reference proteome</keyword>
<dbReference type="Proteomes" id="UP000237000">
    <property type="component" value="Unassembled WGS sequence"/>
</dbReference>
<accession>A0A2P5FZ31</accession>
<dbReference type="AlphaFoldDB" id="A0A2P5FZ31"/>
<proteinExistence type="predicted"/>
<gene>
    <name evidence="1" type="ORF">TorRG33x02_011060</name>
</gene>
<sequence>MAFTKANLYKNIPLINGAFCAIVSLLRSSRATRRLEKKCFIDKASGWQNEHTQEKYAEMVTSKVKTLTQTQAHTQYEPVDIASSAESVVGSE</sequence>
<reference evidence="2" key="1">
    <citation type="submission" date="2016-06" db="EMBL/GenBank/DDBJ databases">
        <title>Parallel loss of symbiosis genes in relatives of nitrogen-fixing non-legume Parasponia.</title>
        <authorList>
            <person name="Van Velzen R."/>
            <person name="Holmer R."/>
            <person name="Bu F."/>
            <person name="Rutten L."/>
            <person name="Van Zeijl A."/>
            <person name="Liu W."/>
            <person name="Santuari L."/>
            <person name="Cao Q."/>
            <person name="Sharma T."/>
            <person name="Shen D."/>
            <person name="Roswanjaya Y."/>
            <person name="Wardhani T."/>
            <person name="Kalhor M.S."/>
            <person name="Jansen J."/>
            <person name="Van den Hoogen J."/>
            <person name="Gungor B."/>
            <person name="Hartog M."/>
            <person name="Hontelez J."/>
            <person name="Verver J."/>
            <person name="Yang W.-C."/>
            <person name="Schijlen E."/>
            <person name="Repin R."/>
            <person name="Schilthuizen M."/>
            <person name="Schranz E."/>
            <person name="Heidstra R."/>
            <person name="Miyata K."/>
            <person name="Fedorova E."/>
            <person name="Kohlen W."/>
            <person name="Bisseling T."/>
            <person name="Smit S."/>
            <person name="Geurts R."/>
        </authorList>
    </citation>
    <scope>NUCLEOTIDE SEQUENCE [LARGE SCALE GENOMIC DNA]</scope>
    <source>
        <strain evidence="2">cv. RG33-2</strain>
    </source>
</reference>
<dbReference type="EMBL" id="JXTC01000003">
    <property type="protein sequence ID" value="POO03045.1"/>
    <property type="molecule type" value="Genomic_DNA"/>
</dbReference>
<dbReference type="InParanoid" id="A0A2P5FZ31"/>
<name>A0A2P5FZ31_TREOI</name>
<comment type="caution">
    <text evidence="1">The sequence shown here is derived from an EMBL/GenBank/DDBJ whole genome shotgun (WGS) entry which is preliminary data.</text>
</comment>